<protein>
    <submittedName>
        <fullName evidence="5">DNA-binding CsgD family transcriptional regulator</fullName>
    </submittedName>
</protein>
<dbReference type="Gene3D" id="1.10.10.10">
    <property type="entry name" value="Winged helix-like DNA-binding domain superfamily/Winged helix DNA-binding domain"/>
    <property type="match status" value="1"/>
</dbReference>
<keyword evidence="3" id="KW-0804">Transcription</keyword>
<dbReference type="PROSITE" id="PS50043">
    <property type="entry name" value="HTH_LUXR_2"/>
    <property type="match status" value="1"/>
</dbReference>
<dbReference type="AlphaFoldDB" id="A0A8J7KL46"/>
<sequence>MIGVLSRSLGLPANRVRIALDELNSVGAARPERTASPTGPVQIWRGRRPDAVVTSLRDRELQAAQARHLLRRQLTGLDLADIMNHPDMSAPQAVVTLNGWRQVQARLGELTPRTRQEALAIMPEAVLDAQTVRAGADNDRDLARRGILARRIGVPSGVGDASRALHAEMAAHSFNHYRQVAHLPARIIIMDRRTAILPIDPARVSRGALEVTAPAAVARLVELFHTYWDKALPPEQPMSPDIVLTPREAAIIALLTEGHTDASVSAELGISVRTIAYSISDLMSRCGVQNRFQLGLVLGSQTITPRTTEKEPEQ</sequence>
<dbReference type="PRINTS" id="PR00038">
    <property type="entry name" value="HTHLUXR"/>
</dbReference>
<dbReference type="Pfam" id="PF00196">
    <property type="entry name" value="GerE"/>
    <property type="match status" value="1"/>
</dbReference>
<dbReference type="InterPro" id="IPR036388">
    <property type="entry name" value="WH-like_DNA-bd_sf"/>
</dbReference>
<dbReference type="SUPFAM" id="SSF46894">
    <property type="entry name" value="C-terminal effector domain of the bipartite response regulators"/>
    <property type="match status" value="1"/>
</dbReference>
<comment type="caution">
    <text evidence="5">The sequence shown here is derived from an EMBL/GenBank/DDBJ whole genome shotgun (WGS) entry which is preliminary data.</text>
</comment>
<evidence type="ECO:0000256" key="3">
    <source>
        <dbReference type="ARBA" id="ARBA00023163"/>
    </source>
</evidence>
<keyword evidence="2 5" id="KW-0238">DNA-binding</keyword>
<dbReference type="RefSeq" id="WP_197005598.1">
    <property type="nucleotide sequence ID" value="NZ_BONS01000009.1"/>
</dbReference>
<keyword evidence="1" id="KW-0805">Transcription regulation</keyword>
<dbReference type="GO" id="GO:0006355">
    <property type="term" value="P:regulation of DNA-templated transcription"/>
    <property type="evidence" value="ECO:0007669"/>
    <property type="project" value="InterPro"/>
</dbReference>
<dbReference type="PANTHER" id="PTHR43214">
    <property type="entry name" value="TWO-COMPONENT RESPONSE REGULATOR"/>
    <property type="match status" value="1"/>
</dbReference>
<accession>A0A8J7KL46</accession>
<evidence type="ECO:0000313" key="6">
    <source>
        <dbReference type="Proteomes" id="UP000622552"/>
    </source>
</evidence>
<dbReference type="EMBL" id="JADOUF010000001">
    <property type="protein sequence ID" value="MBG6138889.1"/>
    <property type="molecule type" value="Genomic_DNA"/>
</dbReference>
<evidence type="ECO:0000256" key="2">
    <source>
        <dbReference type="ARBA" id="ARBA00023125"/>
    </source>
</evidence>
<dbReference type="CDD" id="cd06170">
    <property type="entry name" value="LuxR_C_like"/>
    <property type="match status" value="1"/>
</dbReference>
<evidence type="ECO:0000256" key="1">
    <source>
        <dbReference type="ARBA" id="ARBA00023015"/>
    </source>
</evidence>
<organism evidence="5 6">
    <name type="scientific">Longispora fulva</name>
    <dbReference type="NCBI Taxonomy" id="619741"/>
    <lineage>
        <taxon>Bacteria</taxon>
        <taxon>Bacillati</taxon>
        <taxon>Actinomycetota</taxon>
        <taxon>Actinomycetes</taxon>
        <taxon>Micromonosporales</taxon>
        <taxon>Micromonosporaceae</taxon>
        <taxon>Longispora</taxon>
    </lineage>
</organism>
<dbReference type="Proteomes" id="UP000622552">
    <property type="component" value="Unassembled WGS sequence"/>
</dbReference>
<name>A0A8J7KL46_9ACTN</name>
<dbReference type="GO" id="GO:0003677">
    <property type="term" value="F:DNA binding"/>
    <property type="evidence" value="ECO:0007669"/>
    <property type="project" value="UniProtKB-KW"/>
</dbReference>
<reference evidence="5" key="1">
    <citation type="submission" date="2020-11" db="EMBL/GenBank/DDBJ databases">
        <title>Sequencing the genomes of 1000 actinobacteria strains.</title>
        <authorList>
            <person name="Klenk H.-P."/>
        </authorList>
    </citation>
    <scope>NUCLEOTIDE SEQUENCE</scope>
    <source>
        <strain evidence="5">DSM 45356</strain>
    </source>
</reference>
<keyword evidence="6" id="KW-1185">Reference proteome</keyword>
<dbReference type="PANTHER" id="PTHR43214:SF24">
    <property type="entry name" value="TRANSCRIPTIONAL REGULATORY PROTEIN NARL-RELATED"/>
    <property type="match status" value="1"/>
</dbReference>
<dbReference type="SMART" id="SM00421">
    <property type="entry name" value="HTH_LUXR"/>
    <property type="match status" value="1"/>
</dbReference>
<evidence type="ECO:0000313" key="5">
    <source>
        <dbReference type="EMBL" id="MBG6138889.1"/>
    </source>
</evidence>
<evidence type="ECO:0000259" key="4">
    <source>
        <dbReference type="PROSITE" id="PS50043"/>
    </source>
</evidence>
<proteinExistence type="predicted"/>
<dbReference type="InterPro" id="IPR016032">
    <property type="entry name" value="Sig_transdc_resp-reg_C-effctor"/>
</dbReference>
<gene>
    <name evidence="5" type="ORF">IW245_005083</name>
</gene>
<dbReference type="InterPro" id="IPR039420">
    <property type="entry name" value="WalR-like"/>
</dbReference>
<feature type="domain" description="HTH luxR-type" evidence="4">
    <location>
        <begin position="237"/>
        <end position="302"/>
    </location>
</feature>
<dbReference type="InterPro" id="IPR000792">
    <property type="entry name" value="Tscrpt_reg_LuxR_C"/>
</dbReference>